<sequence>METVAPSSFKSRERRQSEAVSAKNAKNLHMSEKTLNLNEMNTNQNINLSQKAQSKKMPSTTPMRKRLNSNSSLR</sequence>
<dbReference type="Proteomes" id="UP001139286">
    <property type="component" value="Unassembled WGS sequence"/>
</dbReference>
<comment type="caution">
    <text evidence="2">The sequence shown here is derived from an EMBL/GenBank/DDBJ whole genome shotgun (WGS) entry which is preliminary data.</text>
</comment>
<dbReference type="EMBL" id="JAJAPX010000009">
    <property type="protein sequence ID" value="MCB4809671.1"/>
    <property type="molecule type" value="Genomic_DNA"/>
</dbReference>
<dbReference type="RefSeq" id="WP_226697027.1">
    <property type="nucleotide sequence ID" value="NZ_JAJAPX010000009.1"/>
</dbReference>
<feature type="compositionally biased region" description="Polar residues" evidence="1">
    <location>
        <begin position="33"/>
        <end position="74"/>
    </location>
</feature>
<keyword evidence="3" id="KW-1185">Reference proteome</keyword>
<evidence type="ECO:0000313" key="2">
    <source>
        <dbReference type="EMBL" id="MCB4809671.1"/>
    </source>
</evidence>
<evidence type="ECO:0000256" key="1">
    <source>
        <dbReference type="SAM" id="MobiDB-lite"/>
    </source>
</evidence>
<accession>A0A9X1IBN5</accession>
<feature type="region of interest" description="Disordered" evidence="1">
    <location>
        <begin position="1"/>
        <end position="74"/>
    </location>
</feature>
<evidence type="ECO:0000313" key="3">
    <source>
        <dbReference type="Proteomes" id="UP001139286"/>
    </source>
</evidence>
<name>A0A9X1IBN5_9FLAO</name>
<proteinExistence type="predicted"/>
<protein>
    <submittedName>
        <fullName evidence="2">Uncharacterized protein</fullName>
    </submittedName>
</protein>
<gene>
    <name evidence="2" type="ORF">LG651_15550</name>
</gene>
<organism evidence="2 3">
    <name type="scientific">Neotamlana sargassicola</name>
    <dbReference type="NCBI Taxonomy" id="2883125"/>
    <lineage>
        <taxon>Bacteria</taxon>
        <taxon>Pseudomonadati</taxon>
        <taxon>Bacteroidota</taxon>
        <taxon>Flavobacteriia</taxon>
        <taxon>Flavobacteriales</taxon>
        <taxon>Flavobacteriaceae</taxon>
        <taxon>Neotamlana</taxon>
    </lineage>
</organism>
<dbReference type="AlphaFoldDB" id="A0A9X1IBN5"/>
<reference evidence="2" key="1">
    <citation type="submission" date="2021-10" db="EMBL/GenBank/DDBJ databases">
        <title>Tamlana sargassums sp. nov., and Tamlana laminarinivorans sp. nov., two new bacteria isolated from the brown alga.</title>
        <authorList>
            <person name="Li J."/>
        </authorList>
    </citation>
    <scope>NUCLEOTIDE SEQUENCE</scope>
    <source>
        <strain evidence="2">62-3</strain>
    </source>
</reference>